<organism evidence="2 3">
    <name type="scientific">Candidatus Propionivibrio dominans</name>
    <dbReference type="NCBI Taxonomy" id="2954373"/>
    <lineage>
        <taxon>Bacteria</taxon>
        <taxon>Pseudomonadati</taxon>
        <taxon>Pseudomonadota</taxon>
        <taxon>Betaproteobacteria</taxon>
        <taxon>Rhodocyclales</taxon>
        <taxon>Rhodocyclaceae</taxon>
        <taxon>Propionivibrio</taxon>
    </lineage>
</organism>
<dbReference type="Proteomes" id="UP000886602">
    <property type="component" value="Unassembled WGS sequence"/>
</dbReference>
<evidence type="ECO:0000313" key="2">
    <source>
        <dbReference type="EMBL" id="MBK7422047.1"/>
    </source>
</evidence>
<sequence>MKINSAPDKDVQSFWNSRAALGVNAGSNDVVAKQIEIEAIASYVKDGMRMLDFGCGSGVTALELACRYDVDLLGIDYAEEMVNKALELVSSIQTKGRTHFQAGDVGSLSSLTQRFDLVYSERALINLKNWEEQRNAIDALTGLLLPGGIYVMCENSIDGLGAINELRRYAGLDSISPPWHNRYMVDAEIEALSLPGVSLEEINYFSSTYYFISRVINAWLSAKEGVLPSYDAPVNKLALSLPPIGKMGQGRIWVWRKNSGGT</sequence>
<dbReference type="InterPro" id="IPR029063">
    <property type="entry name" value="SAM-dependent_MTases_sf"/>
</dbReference>
<dbReference type="Pfam" id="PF13847">
    <property type="entry name" value="Methyltransf_31"/>
    <property type="match status" value="1"/>
</dbReference>
<feature type="domain" description="Methyltransferase" evidence="1">
    <location>
        <begin position="45"/>
        <end position="156"/>
    </location>
</feature>
<protein>
    <submittedName>
        <fullName evidence="2">Class I SAM-dependent methyltransferase</fullName>
    </submittedName>
</protein>
<proteinExistence type="predicted"/>
<gene>
    <name evidence="2" type="ORF">IPJ48_02520</name>
</gene>
<comment type="caution">
    <text evidence="2">The sequence shown here is derived from an EMBL/GenBank/DDBJ whole genome shotgun (WGS) entry which is preliminary data.</text>
</comment>
<evidence type="ECO:0000259" key="1">
    <source>
        <dbReference type="Pfam" id="PF13847"/>
    </source>
</evidence>
<dbReference type="GO" id="GO:0032259">
    <property type="term" value="P:methylation"/>
    <property type="evidence" value="ECO:0007669"/>
    <property type="project" value="UniProtKB-KW"/>
</dbReference>
<dbReference type="Gene3D" id="3.40.50.150">
    <property type="entry name" value="Vaccinia Virus protein VP39"/>
    <property type="match status" value="1"/>
</dbReference>
<dbReference type="PANTHER" id="PTHR43861">
    <property type="entry name" value="TRANS-ACONITATE 2-METHYLTRANSFERASE-RELATED"/>
    <property type="match status" value="1"/>
</dbReference>
<dbReference type="InterPro" id="IPR025714">
    <property type="entry name" value="Methyltranfer_dom"/>
</dbReference>
<keyword evidence="2" id="KW-0489">Methyltransferase</keyword>
<dbReference type="PANTHER" id="PTHR43861:SF1">
    <property type="entry name" value="TRANS-ACONITATE 2-METHYLTRANSFERASE"/>
    <property type="match status" value="1"/>
</dbReference>
<dbReference type="GO" id="GO:0008168">
    <property type="term" value="F:methyltransferase activity"/>
    <property type="evidence" value="ECO:0007669"/>
    <property type="project" value="UniProtKB-KW"/>
</dbReference>
<reference evidence="2" key="1">
    <citation type="submission" date="2020-10" db="EMBL/GenBank/DDBJ databases">
        <title>Connecting structure to function with the recovery of over 1000 high-quality activated sludge metagenome-assembled genomes encoding full-length rRNA genes using long-read sequencing.</title>
        <authorList>
            <person name="Singleton C.M."/>
            <person name="Petriglieri F."/>
            <person name="Kristensen J.M."/>
            <person name="Kirkegaard R.H."/>
            <person name="Michaelsen T.Y."/>
            <person name="Andersen M.H."/>
            <person name="Karst S.M."/>
            <person name="Dueholm M.S."/>
            <person name="Nielsen P.H."/>
            <person name="Albertsen M."/>
        </authorList>
    </citation>
    <scope>NUCLEOTIDE SEQUENCE</scope>
    <source>
        <strain evidence="2">EsbW_18-Q3-R4-48_MAXAC.044</strain>
    </source>
</reference>
<dbReference type="EMBL" id="JADJNC010000004">
    <property type="protein sequence ID" value="MBK7422047.1"/>
    <property type="molecule type" value="Genomic_DNA"/>
</dbReference>
<name>A0A9D7F4U2_9RHOO</name>
<keyword evidence="2" id="KW-0808">Transferase</keyword>
<accession>A0A9D7F4U2</accession>
<dbReference type="AlphaFoldDB" id="A0A9D7F4U2"/>
<evidence type="ECO:0000313" key="3">
    <source>
        <dbReference type="Proteomes" id="UP000886602"/>
    </source>
</evidence>
<dbReference type="CDD" id="cd02440">
    <property type="entry name" value="AdoMet_MTases"/>
    <property type="match status" value="1"/>
</dbReference>
<dbReference type="SUPFAM" id="SSF53335">
    <property type="entry name" value="S-adenosyl-L-methionine-dependent methyltransferases"/>
    <property type="match status" value="1"/>
</dbReference>